<evidence type="ECO:0000256" key="3">
    <source>
        <dbReference type="ARBA" id="ARBA00022723"/>
    </source>
</evidence>
<dbReference type="Pfam" id="PF02146">
    <property type="entry name" value="SIR2"/>
    <property type="match status" value="1"/>
</dbReference>
<keyword evidence="2 6" id="KW-0808">Transferase</keyword>
<sequence>MGQLESVYIEGIDDVDNDSILHGDLTVERIAKIIKDGEVKNIVVMSGAGISVSAGIPDFRTPGTGLYYNLEKFHLPTPESMFDIEYFREHPESFYSFVMELFPEQYMPTYTHYFIKLLNNKGVLLRDYTQNIDGLERQAGIPDSRLVESHGTMATCSCILCKRPYKIDWFKKQIMSRIIPRCKCGGLVKPDIVFFNEPLPQKFNWMSTADMASCDLLIVIGTSLAVQPFASLAHKVKENVPRFLINREPVGPFRFYQMDCCFRDVVLLDDCDSGVKKLCDLIGWREDLEKLVQEGRAKLQKAQASFLEMKRKLQSESGDSSSEVVAQP</sequence>
<feature type="binding site" evidence="8">
    <location>
        <begin position="130"/>
        <end position="133"/>
    </location>
    <ligand>
        <name>NAD(+)</name>
        <dbReference type="ChEBI" id="CHEBI:57540"/>
    </ligand>
</feature>
<comment type="cofactor">
    <cofactor evidence="9">
        <name>Zn(2+)</name>
        <dbReference type="ChEBI" id="CHEBI:29105"/>
    </cofactor>
    <text evidence="9">Binds 1 zinc ion per subunit.</text>
</comment>
<keyword evidence="13" id="KW-1185">Reference proteome</keyword>
<feature type="binding site" evidence="8">
    <location>
        <begin position="246"/>
        <end position="248"/>
    </location>
    <ligand>
        <name>NAD(+)</name>
        <dbReference type="ChEBI" id="CHEBI:57540"/>
    </ligand>
</feature>
<evidence type="ECO:0000256" key="2">
    <source>
        <dbReference type="ARBA" id="ARBA00022679"/>
    </source>
</evidence>
<dbReference type="CDD" id="cd01408">
    <property type="entry name" value="SIRT1"/>
    <property type="match status" value="1"/>
</dbReference>
<keyword evidence="5 6" id="KW-0520">NAD</keyword>
<proteinExistence type="inferred from homology"/>
<dbReference type="InterPro" id="IPR026591">
    <property type="entry name" value="Sirtuin_cat_small_dom_sf"/>
</dbReference>
<evidence type="ECO:0000259" key="11">
    <source>
        <dbReference type="PROSITE" id="PS50305"/>
    </source>
</evidence>
<feature type="binding site" evidence="8">
    <location>
        <position position="271"/>
    </location>
    <ligand>
        <name>NAD(+)</name>
        <dbReference type="ChEBI" id="CHEBI:57540"/>
    </ligand>
</feature>
<dbReference type="GO" id="GO:0017136">
    <property type="term" value="F:histone deacetylase activity, NAD-dependent"/>
    <property type="evidence" value="ECO:0007669"/>
    <property type="project" value="InterPro"/>
</dbReference>
<name>A0A196S9N2_BLAHN</name>
<comment type="catalytic activity">
    <reaction evidence="6">
        <text>N(6)-acetyl-L-lysyl-[protein] + NAD(+) + H2O = 2''-O-acetyl-ADP-D-ribose + nicotinamide + L-lysyl-[protein]</text>
        <dbReference type="Rhea" id="RHEA:43636"/>
        <dbReference type="Rhea" id="RHEA-COMP:9752"/>
        <dbReference type="Rhea" id="RHEA-COMP:10731"/>
        <dbReference type="ChEBI" id="CHEBI:15377"/>
        <dbReference type="ChEBI" id="CHEBI:17154"/>
        <dbReference type="ChEBI" id="CHEBI:29969"/>
        <dbReference type="ChEBI" id="CHEBI:57540"/>
        <dbReference type="ChEBI" id="CHEBI:61930"/>
        <dbReference type="ChEBI" id="CHEBI:83767"/>
        <dbReference type="EC" id="2.3.1.286"/>
    </reaction>
</comment>
<evidence type="ECO:0000256" key="5">
    <source>
        <dbReference type="ARBA" id="ARBA00023027"/>
    </source>
</evidence>
<gene>
    <name evidence="12" type="ORF">AV274_4603</name>
</gene>
<dbReference type="PANTHER" id="PTHR11085:SF6">
    <property type="entry name" value="NAD-DEPENDENT PROTEIN DEACETYLASE SIRTUIN-2"/>
    <property type="match status" value="1"/>
</dbReference>
<dbReference type="InterPro" id="IPR017328">
    <property type="entry name" value="Sirtuin_class_I"/>
</dbReference>
<keyword evidence="3 6" id="KW-0479">Metal-binding</keyword>
<dbReference type="Gene3D" id="3.30.1600.10">
    <property type="entry name" value="SIR2/SIRT2 'Small Domain"/>
    <property type="match status" value="1"/>
</dbReference>
<accession>A0A196S9N2</accession>
<comment type="similarity">
    <text evidence="1 6">Belongs to the sirtuin family. Class I subfamily.</text>
</comment>
<feature type="binding site" evidence="9 10">
    <location>
        <position position="184"/>
    </location>
    <ligand>
        <name>Zn(2+)</name>
        <dbReference type="ChEBI" id="CHEBI:29105"/>
    </ligand>
</feature>
<dbReference type="GO" id="GO:0008270">
    <property type="term" value="F:zinc ion binding"/>
    <property type="evidence" value="ECO:0007669"/>
    <property type="project" value="UniProtKB-UniRule"/>
</dbReference>
<dbReference type="InterPro" id="IPR003000">
    <property type="entry name" value="Sirtuin"/>
</dbReference>
<dbReference type="Proteomes" id="UP000078348">
    <property type="component" value="Unassembled WGS sequence"/>
</dbReference>
<evidence type="ECO:0000256" key="6">
    <source>
        <dbReference type="PIRNR" id="PIRNR037938"/>
    </source>
</evidence>
<reference evidence="12 13" key="1">
    <citation type="submission" date="2016-05" db="EMBL/GenBank/DDBJ databases">
        <title>Nuclear genome of Blastocystis sp. subtype 1 NandII.</title>
        <authorList>
            <person name="Gentekaki E."/>
            <person name="Curtis B."/>
            <person name="Stairs C."/>
            <person name="Eme L."/>
            <person name="Herman E."/>
            <person name="Klimes V."/>
            <person name="Arias M.C."/>
            <person name="Elias M."/>
            <person name="Hilliou F."/>
            <person name="Klute M."/>
            <person name="Malik S.-B."/>
            <person name="Pightling A."/>
            <person name="Rachubinski R."/>
            <person name="Salas D."/>
            <person name="Schlacht A."/>
            <person name="Suga H."/>
            <person name="Archibald J."/>
            <person name="Ball S.G."/>
            <person name="Clark G."/>
            <person name="Dacks J."/>
            <person name="Van Der Giezen M."/>
            <person name="Tsaousis A."/>
            <person name="Roger A."/>
        </authorList>
    </citation>
    <scope>NUCLEOTIDE SEQUENCE [LARGE SCALE GENOMIC DNA]</scope>
    <source>
        <strain evidence="13">ATCC 50177 / NandII</strain>
    </source>
</reference>
<dbReference type="EMBL" id="LXWW01000336">
    <property type="protein sequence ID" value="OAO13728.1"/>
    <property type="molecule type" value="Genomic_DNA"/>
</dbReference>
<evidence type="ECO:0000313" key="12">
    <source>
        <dbReference type="EMBL" id="OAO13728.1"/>
    </source>
</evidence>
<evidence type="ECO:0000256" key="9">
    <source>
        <dbReference type="PIRSR" id="PIRSR037938-3"/>
    </source>
</evidence>
<feature type="binding site" evidence="9 10">
    <location>
        <position position="161"/>
    </location>
    <ligand>
        <name>Zn(2+)</name>
        <dbReference type="ChEBI" id="CHEBI:29105"/>
    </ligand>
</feature>
<evidence type="ECO:0000313" key="13">
    <source>
        <dbReference type="Proteomes" id="UP000078348"/>
    </source>
</evidence>
<evidence type="ECO:0000256" key="8">
    <source>
        <dbReference type="PIRSR" id="PIRSR037938-2"/>
    </source>
</evidence>
<feature type="binding site" evidence="8">
    <location>
        <begin position="58"/>
        <end position="60"/>
    </location>
    <ligand>
        <name>NAD(+)</name>
        <dbReference type="ChEBI" id="CHEBI:57540"/>
    </ligand>
</feature>
<evidence type="ECO:0000256" key="1">
    <source>
        <dbReference type="ARBA" id="ARBA00006924"/>
    </source>
</evidence>
<dbReference type="InterPro" id="IPR026590">
    <property type="entry name" value="Ssirtuin_cat_dom"/>
</dbReference>
<dbReference type="GO" id="GO:0005634">
    <property type="term" value="C:nucleus"/>
    <property type="evidence" value="ECO:0007669"/>
    <property type="project" value="TreeGrafter"/>
</dbReference>
<dbReference type="InterPro" id="IPR029035">
    <property type="entry name" value="DHS-like_NAD/FAD-binding_dom"/>
</dbReference>
<organism evidence="12 13">
    <name type="scientific">Blastocystis sp. subtype 1 (strain ATCC 50177 / NandII)</name>
    <dbReference type="NCBI Taxonomy" id="478820"/>
    <lineage>
        <taxon>Eukaryota</taxon>
        <taxon>Sar</taxon>
        <taxon>Stramenopiles</taxon>
        <taxon>Bigyra</taxon>
        <taxon>Opalozoa</taxon>
        <taxon>Opalinata</taxon>
        <taxon>Blastocystidae</taxon>
        <taxon>Blastocystis</taxon>
    </lineage>
</organism>
<dbReference type="SUPFAM" id="SSF52467">
    <property type="entry name" value="DHS-like NAD/FAD-binding domain"/>
    <property type="match status" value="1"/>
</dbReference>
<evidence type="ECO:0000256" key="4">
    <source>
        <dbReference type="ARBA" id="ARBA00022833"/>
    </source>
</evidence>
<dbReference type="PANTHER" id="PTHR11085">
    <property type="entry name" value="NAD-DEPENDENT PROTEIN DEACYLASE SIRTUIN-5, MITOCHONDRIAL-RELATED"/>
    <property type="match status" value="1"/>
</dbReference>
<feature type="active site" description="Proton acceptor" evidence="7 10">
    <location>
        <position position="150"/>
    </location>
</feature>
<feature type="domain" description="Deacetylase sirtuin-type" evidence="11">
    <location>
        <begin position="20"/>
        <end position="285"/>
    </location>
</feature>
<dbReference type="OrthoDB" id="420264at2759"/>
<dbReference type="PROSITE" id="PS50305">
    <property type="entry name" value="SIRTUIN"/>
    <property type="match status" value="1"/>
</dbReference>
<dbReference type="EC" id="2.3.1.286" evidence="6"/>
<dbReference type="Gene3D" id="3.40.50.1220">
    <property type="entry name" value="TPP-binding domain"/>
    <property type="match status" value="1"/>
</dbReference>
<keyword evidence="4 6" id="KW-0862">Zinc</keyword>
<dbReference type="PIRSF" id="PIRSF037938">
    <property type="entry name" value="SIR2_euk"/>
    <property type="match status" value="1"/>
</dbReference>
<dbReference type="STRING" id="478820.A0A196S9N2"/>
<dbReference type="AlphaFoldDB" id="A0A196S9N2"/>
<evidence type="ECO:0000256" key="7">
    <source>
        <dbReference type="PIRSR" id="PIRSR037938-1"/>
    </source>
</evidence>
<evidence type="ECO:0000256" key="10">
    <source>
        <dbReference type="PROSITE-ProRule" id="PRU00236"/>
    </source>
</evidence>
<comment type="caution">
    <text evidence="12">The sequence shown here is derived from an EMBL/GenBank/DDBJ whole genome shotgun (WGS) entry which is preliminary data.</text>
</comment>
<feature type="binding site" evidence="8">
    <location>
        <begin position="222"/>
        <end position="223"/>
    </location>
    <ligand>
        <name>NAD(+)</name>
        <dbReference type="ChEBI" id="CHEBI:57540"/>
    </ligand>
</feature>
<feature type="binding site" evidence="9 10">
    <location>
        <position position="158"/>
    </location>
    <ligand>
        <name>Zn(2+)</name>
        <dbReference type="ChEBI" id="CHEBI:29105"/>
    </ligand>
</feature>
<dbReference type="GO" id="GO:0070403">
    <property type="term" value="F:NAD+ binding"/>
    <property type="evidence" value="ECO:0007669"/>
    <property type="project" value="UniProtKB-UniRule"/>
</dbReference>
<protein>
    <recommendedName>
        <fullName evidence="6">NAD-dependent protein deacetylase</fullName>
        <ecNumber evidence="6">2.3.1.286</ecNumber>
    </recommendedName>
</protein>
<dbReference type="InterPro" id="IPR050134">
    <property type="entry name" value="NAD-dep_sirtuin_deacylases"/>
</dbReference>
<feature type="binding site" evidence="9 10">
    <location>
        <position position="182"/>
    </location>
    <ligand>
        <name>Zn(2+)</name>
        <dbReference type="ChEBI" id="CHEBI:29105"/>
    </ligand>
</feature>